<dbReference type="Proteomes" id="UP001152622">
    <property type="component" value="Chromosome 4"/>
</dbReference>
<name>A0A9Q1J559_SYNKA</name>
<reference evidence="1" key="1">
    <citation type="journal article" date="2023" name="Science">
        <title>Genome structures resolve the early diversification of teleost fishes.</title>
        <authorList>
            <person name="Parey E."/>
            <person name="Louis A."/>
            <person name="Montfort J."/>
            <person name="Bouchez O."/>
            <person name="Roques C."/>
            <person name="Iampietro C."/>
            <person name="Lluch J."/>
            <person name="Castinel A."/>
            <person name="Donnadieu C."/>
            <person name="Desvignes T."/>
            <person name="Floi Bucao C."/>
            <person name="Jouanno E."/>
            <person name="Wen M."/>
            <person name="Mejri S."/>
            <person name="Dirks R."/>
            <person name="Jansen H."/>
            <person name="Henkel C."/>
            <person name="Chen W.J."/>
            <person name="Zahm M."/>
            <person name="Cabau C."/>
            <person name="Klopp C."/>
            <person name="Thompson A.W."/>
            <person name="Robinson-Rechavi M."/>
            <person name="Braasch I."/>
            <person name="Lecointre G."/>
            <person name="Bobe J."/>
            <person name="Postlethwait J.H."/>
            <person name="Berthelot C."/>
            <person name="Roest Crollius H."/>
            <person name="Guiguen Y."/>
        </authorList>
    </citation>
    <scope>NUCLEOTIDE SEQUENCE</scope>
    <source>
        <strain evidence="1">WJC10195</strain>
    </source>
</reference>
<proteinExistence type="predicted"/>
<keyword evidence="2" id="KW-1185">Reference proteome</keyword>
<organism evidence="1 2">
    <name type="scientific">Synaphobranchus kaupii</name>
    <name type="common">Kaup's arrowtooth eel</name>
    <dbReference type="NCBI Taxonomy" id="118154"/>
    <lineage>
        <taxon>Eukaryota</taxon>
        <taxon>Metazoa</taxon>
        <taxon>Chordata</taxon>
        <taxon>Craniata</taxon>
        <taxon>Vertebrata</taxon>
        <taxon>Euteleostomi</taxon>
        <taxon>Actinopterygii</taxon>
        <taxon>Neopterygii</taxon>
        <taxon>Teleostei</taxon>
        <taxon>Anguilliformes</taxon>
        <taxon>Synaphobranchidae</taxon>
        <taxon>Synaphobranchus</taxon>
    </lineage>
</organism>
<protein>
    <submittedName>
        <fullName evidence="1">Uncharacterized protein</fullName>
    </submittedName>
</protein>
<dbReference type="EMBL" id="JAINUF010000004">
    <property type="protein sequence ID" value="KAJ8366065.1"/>
    <property type="molecule type" value="Genomic_DNA"/>
</dbReference>
<dbReference type="AlphaFoldDB" id="A0A9Q1J559"/>
<gene>
    <name evidence="1" type="ORF">SKAU_G00148960</name>
</gene>
<accession>A0A9Q1J559</accession>
<evidence type="ECO:0000313" key="1">
    <source>
        <dbReference type="EMBL" id="KAJ8366065.1"/>
    </source>
</evidence>
<sequence length="69" mass="7850">MKSGCSGSGFGFPEKKTIDRDRICMTFKYRWKTESGASDHNTPEHPGKKRSLKTFLEISCQSCSLQKNF</sequence>
<evidence type="ECO:0000313" key="2">
    <source>
        <dbReference type="Proteomes" id="UP001152622"/>
    </source>
</evidence>
<comment type="caution">
    <text evidence="1">The sequence shown here is derived from an EMBL/GenBank/DDBJ whole genome shotgun (WGS) entry which is preliminary data.</text>
</comment>